<reference evidence="2 3" key="1">
    <citation type="submission" date="2019-08" db="EMBL/GenBank/DDBJ databases">
        <title>Draft genome sequences of two oriental melons (Cucumis melo L. var makuwa).</title>
        <authorList>
            <person name="Kwon S.-Y."/>
        </authorList>
    </citation>
    <scope>NUCLEOTIDE SEQUENCE [LARGE SCALE GENOMIC DNA]</scope>
    <source>
        <strain evidence="3">cv. SW 3</strain>
        <tissue evidence="2">Leaf</tissue>
    </source>
</reference>
<evidence type="ECO:0000313" key="3">
    <source>
        <dbReference type="Proteomes" id="UP000321393"/>
    </source>
</evidence>
<protein>
    <recommendedName>
        <fullName evidence="1">DUF4218 domain-containing protein</fullName>
    </recommendedName>
</protein>
<dbReference type="InterPro" id="IPR004242">
    <property type="entry name" value="Transposase_21"/>
</dbReference>
<feature type="domain" description="DUF4218" evidence="1">
    <location>
        <begin position="106"/>
        <end position="147"/>
    </location>
</feature>
<dbReference type="AlphaFoldDB" id="A0A5A7VR46"/>
<comment type="caution">
    <text evidence="2">The sequence shown here is derived from an EMBL/GenBank/DDBJ whole genome shotgun (WGS) entry which is preliminary data.</text>
</comment>
<dbReference type="PANTHER" id="PTHR48258">
    <property type="entry name" value="DUF4218 DOMAIN-CONTAINING PROTEIN-RELATED"/>
    <property type="match status" value="1"/>
</dbReference>
<proteinExistence type="predicted"/>
<accession>A0A5A7VR46</accession>
<sequence length="306" mass="35717">MSLLIPGPKSPGRKINVYLQPLIEELKELWNFGGGVRRGIMHVLYAWVIDRPSEYEVEYLSWDIDAIFNKITCGVEVGYTMERTIRVSDLDRLERIFPPAFFSVMYVRNKTRPEGSIAEAYVMNESSTFRSRYLRGIETRFTRDERNDDTIVEDEEEKRLLHWYILNNADEISEYRKKHLRLQHRHAQNSMDLYKIHEQAFPEWFQAQVLELRESRNLSDDFFSLAMGPSSDVRCYNGCIVGGVRFHTIKLDSRRTTQNSGIMVIGESDASGTSDNNFYGVLDEVLHVQYPLERNVSRTNKAARQK</sequence>
<name>A0A5A7VR46_CUCMM</name>
<dbReference type="Proteomes" id="UP000321393">
    <property type="component" value="Unassembled WGS sequence"/>
</dbReference>
<dbReference type="Pfam" id="PF13960">
    <property type="entry name" value="DUF4218"/>
    <property type="match status" value="1"/>
</dbReference>
<dbReference type="OrthoDB" id="1878503at2759"/>
<evidence type="ECO:0000259" key="1">
    <source>
        <dbReference type="Pfam" id="PF13960"/>
    </source>
</evidence>
<dbReference type="EMBL" id="SSTE01000109">
    <property type="protein sequence ID" value="KAA0068091.1"/>
    <property type="molecule type" value="Genomic_DNA"/>
</dbReference>
<organism evidence="2 3">
    <name type="scientific">Cucumis melo var. makuwa</name>
    <name type="common">Oriental melon</name>
    <dbReference type="NCBI Taxonomy" id="1194695"/>
    <lineage>
        <taxon>Eukaryota</taxon>
        <taxon>Viridiplantae</taxon>
        <taxon>Streptophyta</taxon>
        <taxon>Embryophyta</taxon>
        <taxon>Tracheophyta</taxon>
        <taxon>Spermatophyta</taxon>
        <taxon>Magnoliopsida</taxon>
        <taxon>eudicotyledons</taxon>
        <taxon>Gunneridae</taxon>
        <taxon>Pentapetalae</taxon>
        <taxon>rosids</taxon>
        <taxon>fabids</taxon>
        <taxon>Cucurbitales</taxon>
        <taxon>Cucurbitaceae</taxon>
        <taxon>Benincaseae</taxon>
        <taxon>Cucumis</taxon>
    </lineage>
</organism>
<dbReference type="InterPro" id="IPR025452">
    <property type="entry name" value="DUF4218"/>
</dbReference>
<gene>
    <name evidence="2" type="ORF">E6C27_scaffold238G00440</name>
</gene>
<dbReference type="Pfam" id="PF02992">
    <property type="entry name" value="Transposase_21"/>
    <property type="match status" value="1"/>
</dbReference>
<evidence type="ECO:0000313" key="2">
    <source>
        <dbReference type="EMBL" id="KAA0068091.1"/>
    </source>
</evidence>